<accession>A0A1X7HBI8</accession>
<dbReference type="GO" id="GO:0005737">
    <property type="term" value="C:cytoplasm"/>
    <property type="evidence" value="ECO:0007669"/>
    <property type="project" value="TreeGrafter"/>
</dbReference>
<dbReference type="InterPro" id="IPR002641">
    <property type="entry name" value="PNPLA_dom"/>
</dbReference>
<feature type="short sequence motif" description="GXGXXG" evidence="6">
    <location>
        <begin position="434"/>
        <end position="439"/>
    </location>
</feature>
<evidence type="ECO:0000256" key="5">
    <source>
        <dbReference type="ARBA" id="ARBA00023098"/>
    </source>
</evidence>
<keyword evidence="3" id="KW-0274">FAD</keyword>
<dbReference type="OrthoDB" id="9770965at2"/>
<dbReference type="PROSITE" id="PS51635">
    <property type="entry name" value="PNPLA"/>
    <property type="match status" value="1"/>
</dbReference>
<dbReference type="InterPro" id="IPR021095">
    <property type="entry name" value="DUF3734"/>
</dbReference>
<organism evidence="8 9">
    <name type="scientific">Trinickia caryophylli</name>
    <name type="common">Paraburkholderia caryophylli</name>
    <dbReference type="NCBI Taxonomy" id="28094"/>
    <lineage>
        <taxon>Bacteria</taxon>
        <taxon>Pseudomonadati</taxon>
        <taxon>Pseudomonadota</taxon>
        <taxon>Betaproteobacteria</taxon>
        <taxon>Burkholderiales</taxon>
        <taxon>Burkholderiaceae</taxon>
        <taxon>Trinickia</taxon>
    </lineage>
</organism>
<dbReference type="InterPro" id="IPR036188">
    <property type="entry name" value="FAD/NAD-bd_sf"/>
</dbReference>
<dbReference type="SUPFAM" id="SSF55424">
    <property type="entry name" value="FAD/NAD-linked reductases, dimerisation (C-terminal) domain"/>
    <property type="match status" value="1"/>
</dbReference>
<evidence type="ECO:0000256" key="6">
    <source>
        <dbReference type="PROSITE-ProRule" id="PRU01161"/>
    </source>
</evidence>
<dbReference type="Proteomes" id="UP000192911">
    <property type="component" value="Unassembled WGS sequence"/>
</dbReference>
<evidence type="ECO:0000256" key="3">
    <source>
        <dbReference type="ARBA" id="ARBA00022827"/>
    </source>
</evidence>
<feature type="short sequence motif" description="DGA/G" evidence="6">
    <location>
        <begin position="616"/>
        <end position="618"/>
    </location>
</feature>
<evidence type="ECO:0000313" key="9">
    <source>
        <dbReference type="Proteomes" id="UP000192911"/>
    </source>
</evidence>
<evidence type="ECO:0000256" key="4">
    <source>
        <dbReference type="ARBA" id="ARBA00023002"/>
    </source>
</evidence>
<comment type="caution">
    <text evidence="6">Lacks conserved residue(s) required for the propagation of feature annotation.</text>
</comment>
<dbReference type="Gene3D" id="3.50.50.60">
    <property type="entry name" value="FAD/NAD(P)-binding domain"/>
    <property type="match status" value="2"/>
</dbReference>
<gene>
    <name evidence="8" type="ORF">SAMN06295900_1263</name>
</gene>
<keyword evidence="4" id="KW-0560">Oxidoreductase</keyword>
<dbReference type="GO" id="GO:0016787">
    <property type="term" value="F:hydrolase activity"/>
    <property type="evidence" value="ECO:0007669"/>
    <property type="project" value="UniProtKB-UniRule"/>
</dbReference>
<evidence type="ECO:0000313" key="8">
    <source>
        <dbReference type="EMBL" id="SMF82412.1"/>
    </source>
</evidence>
<dbReference type="InterPro" id="IPR050446">
    <property type="entry name" value="FAD-oxidoreductase/Apoptosis"/>
</dbReference>
<feature type="active site" description="Nucleophile" evidence="6">
    <location>
        <position position="463"/>
    </location>
</feature>
<feature type="active site" description="Proton acceptor" evidence="6">
    <location>
        <position position="616"/>
    </location>
</feature>
<evidence type="ECO:0000256" key="1">
    <source>
        <dbReference type="ARBA" id="ARBA00001974"/>
    </source>
</evidence>
<dbReference type="Gene3D" id="3.30.390.30">
    <property type="match status" value="1"/>
</dbReference>
<keyword evidence="9" id="KW-1185">Reference proteome</keyword>
<dbReference type="PANTHER" id="PTHR43557">
    <property type="entry name" value="APOPTOSIS-INDUCING FACTOR 1"/>
    <property type="match status" value="1"/>
</dbReference>
<keyword evidence="5 6" id="KW-0443">Lipid metabolism</keyword>
<feature type="domain" description="PNPLA" evidence="7">
    <location>
        <begin position="430"/>
        <end position="629"/>
    </location>
</feature>
<dbReference type="Pfam" id="PF07992">
    <property type="entry name" value="Pyr_redox_2"/>
    <property type="match status" value="1"/>
</dbReference>
<dbReference type="InterPro" id="IPR016035">
    <property type="entry name" value="Acyl_Trfase/lysoPLipase"/>
</dbReference>
<dbReference type="Pfam" id="PF01734">
    <property type="entry name" value="Patatin"/>
    <property type="match status" value="1"/>
</dbReference>
<dbReference type="InterPro" id="IPR023753">
    <property type="entry name" value="FAD/NAD-binding_dom"/>
</dbReference>
<dbReference type="PRINTS" id="PR00411">
    <property type="entry name" value="PNDRDTASEI"/>
</dbReference>
<dbReference type="STRING" id="28094.SAMN06295900_1263"/>
<dbReference type="RefSeq" id="WP_085230778.1">
    <property type="nucleotide sequence ID" value="NZ_BSQD01000023.1"/>
</dbReference>
<evidence type="ECO:0000259" key="7">
    <source>
        <dbReference type="PROSITE" id="PS51635"/>
    </source>
</evidence>
<dbReference type="GeneID" id="95551865"/>
<dbReference type="InterPro" id="IPR028202">
    <property type="entry name" value="Reductase_C"/>
</dbReference>
<dbReference type="InterPro" id="IPR016156">
    <property type="entry name" value="FAD/NAD-linked_Rdtase_dimer_sf"/>
</dbReference>
<dbReference type="CDD" id="cd07209">
    <property type="entry name" value="Pat_hypo_Ecoli_Z1214_like"/>
    <property type="match status" value="1"/>
</dbReference>
<dbReference type="GO" id="GO:0016651">
    <property type="term" value="F:oxidoreductase activity, acting on NAD(P)H"/>
    <property type="evidence" value="ECO:0007669"/>
    <property type="project" value="TreeGrafter"/>
</dbReference>
<dbReference type="SUPFAM" id="SSF52151">
    <property type="entry name" value="FabD/lysophospholipase-like"/>
    <property type="match status" value="1"/>
</dbReference>
<proteinExistence type="predicted"/>
<comment type="cofactor">
    <cofactor evidence="1">
        <name>FAD</name>
        <dbReference type="ChEBI" id="CHEBI:57692"/>
    </cofactor>
</comment>
<evidence type="ECO:0000256" key="2">
    <source>
        <dbReference type="ARBA" id="ARBA00022630"/>
    </source>
</evidence>
<dbReference type="AlphaFoldDB" id="A0A1X7HBI8"/>
<dbReference type="Pfam" id="PF14759">
    <property type="entry name" value="Reductase_C"/>
    <property type="match status" value="1"/>
</dbReference>
<dbReference type="PRINTS" id="PR00368">
    <property type="entry name" value="FADPNR"/>
</dbReference>
<dbReference type="PANTHER" id="PTHR43557:SF2">
    <property type="entry name" value="RIESKE DOMAIN-CONTAINING PROTEIN-RELATED"/>
    <property type="match status" value="1"/>
</dbReference>
<dbReference type="Pfam" id="PF12536">
    <property type="entry name" value="DUF3734"/>
    <property type="match status" value="1"/>
</dbReference>
<protein>
    <submittedName>
        <fullName evidence="8">Reductase C-terminal</fullName>
    </submittedName>
</protein>
<name>A0A1X7HBI8_TRICW</name>
<dbReference type="SUPFAM" id="SSF51905">
    <property type="entry name" value="FAD/NAD(P)-binding domain"/>
    <property type="match status" value="1"/>
</dbReference>
<dbReference type="EMBL" id="FXAH01000026">
    <property type="protein sequence ID" value="SMF82412.1"/>
    <property type="molecule type" value="Genomic_DNA"/>
</dbReference>
<dbReference type="Gene3D" id="3.40.1090.10">
    <property type="entry name" value="Cytosolic phospholipase A2 catalytic domain"/>
    <property type="match status" value="2"/>
</dbReference>
<reference evidence="9" key="1">
    <citation type="submission" date="2017-04" db="EMBL/GenBank/DDBJ databases">
        <authorList>
            <person name="Varghese N."/>
            <person name="Submissions S."/>
        </authorList>
    </citation>
    <scope>NUCLEOTIDE SEQUENCE [LARGE SCALE GENOMIC DNA]</scope>
    <source>
        <strain evidence="9">Ballard 720</strain>
    </source>
</reference>
<sequence length="785" mass="84861">MTGREPLFAKSPEFPNDPQEVDYLLIGGGIAGATAAHTLRSEGAQGRILMLCAENVAPYNRPALVRRFLGAGLEPQGFACYPASSYASNNIELRLGCKVERIVPADRLVEIEQGPALHYRKLLIATGSEPRRLDVPNAALAGIHSLHDVADAATLRRSAKTARRAVIVGASFVGLEAAEWLVGLGIEVTMLESANGAFPALRAQQLSDLFYERCAARGVTIRLETSVARFDGDERVERVVTTAGDAVECDLVLIAIGVTPRMGLVRDSGIETGDGIVVDAFLQTSVPDVFAAGDVARFEDNVLGMQRRIEHWDNAVRQGRIAAKNMLGQRMPYREVSMYYGDIFGVGFNLLGADDDASEVVARGRFGGESYALLYVKGDALRGCFSVARPAEETHAAEMLIRYRTSLAPYRARLADPDFELASIPSQTVLILQGGGALGAFECGVVRALEEHDVVPDVVSAVSIGAFNGAIIASHPGAATQALSAFWRELTIHLPRMPAQVYTDALLASYVLCFGVPNFCVPRWVRMPLSPLAYLGWSSSLYDTGPAIELIERYVDFARLKTSPIRLLVSAVDVSSGELKIFDSYVDELTPQHLLASGSLPPSFPWTCVDGHAYWDGGIVSNSPLDLVVERCGSMGRHAYIVDLFSGPRPLPSNLLAAVMRRDEIVYTDRVRNDMRVKEYADDATAFVAELVRLLGEDEARKLRQHPLYVRLMAGASPTRITRIALDNGKVGPAFTKDYDFSDATVRRLQDEGYRTALAALGAGGAKAREAAGAPMAEVSASAGR</sequence>
<keyword evidence="2" id="KW-0285">Flavoprotein</keyword>
<dbReference type="GO" id="GO:0016042">
    <property type="term" value="P:lipid catabolic process"/>
    <property type="evidence" value="ECO:0007669"/>
    <property type="project" value="UniProtKB-UniRule"/>
</dbReference>
<keyword evidence="6" id="KW-0442">Lipid degradation</keyword>
<keyword evidence="6" id="KW-0378">Hydrolase</keyword>